<reference evidence="2 3" key="1">
    <citation type="submission" date="2022-01" db="EMBL/GenBank/DDBJ databases">
        <title>Octadecabacter sp. nov., isolated from a marine alga.</title>
        <authorList>
            <person name="Jin M.S."/>
            <person name="Kim H.M."/>
            <person name="Han D.M."/>
            <person name="Jung J.J."/>
            <person name="Jeon C.O."/>
        </authorList>
    </citation>
    <scope>NUCLEOTIDE SEQUENCE [LARGE SCALE GENOMIC DNA]</scope>
    <source>
        <strain evidence="2 3">G9-8</strain>
    </source>
</reference>
<comment type="caution">
    <text evidence="2">The sequence shown here is derived from an EMBL/GenBank/DDBJ whole genome shotgun (WGS) entry which is preliminary data.</text>
</comment>
<organism evidence="2 3">
    <name type="scientific">Octadecabacter dasysiphoniae</name>
    <dbReference type="NCBI Taxonomy" id="2909341"/>
    <lineage>
        <taxon>Bacteria</taxon>
        <taxon>Pseudomonadati</taxon>
        <taxon>Pseudomonadota</taxon>
        <taxon>Alphaproteobacteria</taxon>
        <taxon>Rhodobacterales</taxon>
        <taxon>Roseobacteraceae</taxon>
        <taxon>Octadecabacter</taxon>
    </lineage>
</organism>
<evidence type="ECO:0000313" key="2">
    <source>
        <dbReference type="EMBL" id="MCF2872047.1"/>
    </source>
</evidence>
<name>A0ABS9CZ26_9RHOB</name>
<sequence length="128" mass="13823">MPVRLLFGVLALLGAVVTAHAQDTPPPDPELALTQIEDVLAAAERHLGALDQLITEQDEKLDTFYDQRDAAEQAGEADKAAQLGGIIDRMNLTLTNLEGERDRIAQSIVTLRGHMDVLRAAEPEGDEG</sequence>
<proteinExistence type="predicted"/>
<evidence type="ECO:0000256" key="1">
    <source>
        <dbReference type="SAM" id="SignalP"/>
    </source>
</evidence>
<keyword evidence="3" id="KW-1185">Reference proteome</keyword>
<gene>
    <name evidence="2" type="ORF">L0664_13310</name>
</gene>
<feature type="signal peptide" evidence="1">
    <location>
        <begin position="1"/>
        <end position="21"/>
    </location>
</feature>
<accession>A0ABS9CZ26</accession>
<dbReference type="RefSeq" id="WP_235226373.1">
    <property type="nucleotide sequence ID" value="NZ_JAKGAQ010000003.1"/>
</dbReference>
<dbReference type="Proteomes" id="UP001200557">
    <property type="component" value="Unassembled WGS sequence"/>
</dbReference>
<feature type="chain" id="PRO_5046938791" evidence="1">
    <location>
        <begin position="22"/>
        <end position="128"/>
    </location>
</feature>
<evidence type="ECO:0000313" key="3">
    <source>
        <dbReference type="Proteomes" id="UP001200557"/>
    </source>
</evidence>
<protein>
    <submittedName>
        <fullName evidence="2">DUF1664 domain-containing protein</fullName>
    </submittedName>
</protein>
<dbReference type="EMBL" id="JAKGAQ010000003">
    <property type="protein sequence ID" value="MCF2872047.1"/>
    <property type="molecule type" value="Genomic_DNA"/>
</dbReference>
<keyword evidence="1" id="KW-0732">Signal</keyword>